<evidence type="ECO:0000313" key="4">
    <source>
        <dbReference type="Proteomes" id="UP000261087"/>
    </source>
</evidence>
<dbReference type="EMBL" id="NFLB01000020">
    <property type="protein sequence ID" value="OUQ03372.1"/>
    <property type="molecule type" value="Genomic_DNA"/>
</dbReference>
<dbReference type="Gene3D" id="1.10.287.1060">
    <property type="entry name" value="ESAT-6-like"/>
    <property type="match status" value="1"/>
</dbReference>
<dbReference type="InterPro" id="IPR010310">
    <property type="entry name" value="T7SS_ESAT-6-like"/>
</dbReference>
<comment type="caution">
    <text evidence="1">The sequence shown here is derived from an EMBL/GenBank/DDBJ whole genome shotgun (WGS) entry which is preliminary data.</text>
</comment>
<name>A0A1Y4Q9B3_9FIRM</name>
<evidence type="ECO:0000313" key="1">
    <source>
        <dbReference type="EMBL" id="OUQ03372.1"/>
    </source>
</evidence>
<dbReference type="InterPro" id="IPR036689">
    <property type="entry name" value="ESAT-6-like_sf"/>
</dbReference>
<dbReference type="AlphaFoldDB" id="A0A1Y4Q9B3"/>
<evidence type="ECO:0000313" key="2">
    <source>
        <dbReference type="EMBL" id="RGO06485.1"/>
    </source>
</evidence>
<dbReference type="Proteomes" id="UP000196258">
    <property type="component" value="Unassembled WGS sequence"/>
</dbReference>
<reference evidence="1" key="2">
    <citation type="journal article" date="2018" name="BMC Genomics">
        <title>Whole genome sequencing and function prediction of 133 gut anaerobes isolated from chicken caecum in pure cultures.</title>
        <authorList>
            <person name="Medvecky M."/>
            <person name="Cejkova D."/>
            <person name="Polansky O."/>
            <person name="Karasova D."/>
            <person name="Kubasova T."/>
            <person name="Cizek A."/>
            <person name="Rychlik I."/>
        </authorList>
    </citation>
    <scope>NUCLEOTIDE SEQUENCE</scope>
    <source>
        <strain evidence="1">An149</strain>
    </source>
</reference>
<reference evidence="2 4" key="3">
    <citation type="submission" date="2018-08" db="EMBL/GenBank/DDBJ databases">
        <title>A genome reference for cultivated species of the human gut microbiota.</title>
        <authorList>
            <person name="Zou Y."/>
            <person name="Xue W."/>
            <person name="Luo G."/>
        </authorList>
    </citation>
    <scope>NUCLEOTIDE SEQUENCE [LARGE SCALE GENOMIC DNA]</scope>
    <source>
        <strain evidence="2 4">OM02-6</strain>
    </source>
</reference>
<reference evidence="3" key="1">
    <citation type="submission" date="2017-04" db="EMBL/GenBank/DDBJ databases">
        <title>Function of individual gut microbiota members based on whole genome sequencing of pure cultures obtained from chicken caecum.</title>
        <authorList>
            <person name="Medvecky M."/>
            <person name="Cejkova D."/>
            <person name="Polansky O."/>
            <person name="Karasova D."/>
            <person name="Kubasova T."/>
            <person name="Cizek A."/>
            <person name="Rychlik I."/>
        </authorList>
    </citation>
    <scope>NUCLEOTIDE SEQUENCE [LARGE SCALE GENOMIC DNA]</scope>
    <source>
        <strain evidence="3">An149</strain>
    </source>
</reference>
<dbReference type="Pfam" id="PF06013">
    <property type="entry name" value="WXG100"/>
    <property type="match status" value="1"/>
</dbReference>
<evidence type="ECO:0000313" key="3">
    <source>
        <dbReference type="Proteomes" id="UP000196258"/>
    </source>
</evidence>
<gene>
    <name evidence="1" type="ORF">B5E91_12740</name>
    <name evidence="2" type="ORF">DXB31_11875</name>
</gene>
<proteinExistence type="predicted"/>
<organism evidence="1 3">
    <name type="scientific">Thomasclavelia spiroformis</name>
    <dbReference type="NCBI Taxonomy" id="29348"/>
    <lineage>
        <taxon>Bacteria</taxon>
        <taxon>Bacillati</taxon>
        <taxon>Bacillota</taxon>
        <taxon>Erysipelotrichia</taxon>
        <taxon>Erysipelotrichales</taxon>
        <taxon>Coprobacillaceae</taxon>
        <taxon>Thomasclavelia</taxon>
    </lineage>
</organism>
<dbReference type="NCBIfam" id="TIGR03930">
    <property type="entry name" value="WXG100_ESAT6"/>
    <property type="match status" value="1"/>
</dbReference>
<dbReference type="EMBL" id="QSVF01000054">
    <property type="protein sequence ID" value="RGO06485.1"/>
    <property type="molecule type" value="Genomic_DNA"/>
</dbReference>
<dbReference type="SUPFAM" id="SSF140453">
    <property type="entry name" value="EsxAB dimer-like"/>
    <property type="match status" value="1"/>
</dbReference>
<accession>A0A1Y4Q9B3</accession>
<sequence length="117" mass="12618">MLLYNLTKINQIENIEGGGIIVAGVIRLNAEGLTSASTQLKNQGGQLEELINQMQQVINSLPDSWEGDAAVAYAEQFARLRPGLDETRQLVQDIAVQIDQTLAAAQELDANIASKLG</sequence>
<protein>
    <submittedName>
        <fullName evidence="2">WXG100 family type VII secretion target</fullName>
    </submittedName>
</protein>
<dbReference type="Proteomes" id="UP000261087">
    <property type="component" value="Unassembled WGS sequence"/>
</dbReference>